<evidence type="ECO:0000313" key="16">
    <source>
        <dbReference type="Proteomes" id="UP000190831"/>
    </source>
</evidence>
<proteinExistence type="inferred from homology"/>
<evidence type="ECO:0000256" key="7">
    <source>
        <dbReference type="ARBA" id="ARBA00022840"/>
    </source>
</evidence>
<dbReference type="GO" id="GO:0005524">
    <property type="term" value="F:ATP binding"/>
    <property type="evidence" value="ECO:0007669"/>
    <property type="project" value="UniProtKB-KW"/>
</dbReference>
<name>A0A1G4MIB3_LACFM</name>
<keyword evidence="6 14" id="KW-0547">Nucleotide-binding</keyword>
<keyword evidence="8 14" id="KW-0648">Protein biosynthesis</keyword>
<keyword evidence="10" id="KW-0496">Mitochondrion</keyword>
<dbReference type="GO" id="GO:0005739">
    <property type="term" value="C:mitochondrion"/>
    <property type="evidence" value="ECO:0007669"/>
    <property type="project" value="UniProtKB-SubCell"/>
</dbReference>
<dbReference type="InterPro" id="IPR024107">
    <property type="entry name" value="Tyr-tRNA-ligase_bac_1"/>
</dbReference>
<dbReference type="InterPro" id="IPR014729">
    <property type="entry name" value="Rossmann-like_a/b/a_fold"/>
</dbReference>
<dbReference type="GO" id="GO:0005829">
    <property type="term" value="C:cytosol"/>
    <property type="evidence" value="ECO:0007669"/>
    <property type="project" value="TreeGrafter"/>
</dbReference>
<accession>A0A1G4MIB3</accession>
<evidence type="ECO:0000256" key="6">
    <source>
        <dbReference type="ARBA" id="ARBA00022741"/>
    </source>
</evidence>
<dbReference type="InterPro" id="IPR002307">
    <property type="entry name" value="Tyr-tRNA-ligase"/>
</dbReference>
<dbReference type="AlphaFoldDB" id="A0A1G4MIB3"/>
<dbReference type="GO" id="GO:0004831">
    <property type="term" value="F:tyrosine-tRNA ligase activity"/>
    <property type="evidence" value="ECO:0007669"/>
    <property type="project" value="UniProtKB-EC"/>
</dbReference>
<sequence>MLLRALPNKSILRHYATKLDVLGVLRERGLIAQVSEPRSLLERKLERGEKIKLYCGADPTAKSLHLGNLLPLMVLLHFYVCGHDIVTLVGGATGMVGDPSGRKTERDALLDATRLDNISRINKQFSNFFRNAVNSYKQKFPDSEVNNGSCAHVNNYDWWQNVKMLDFLANYGKHIRIQSMLVRDSISSRLEARDGLGFNEFTYQILQAYDFYHLYENEDVTVQIGGNDQWGNITAGIDLIGRIATNTKNPPFGITVPLLTTSTGEKFGKSAGNAVFIDPEINTPYDMYQFFVNTTDADVGRFMKIFTFIPLDEIEHAVSSHLQCPHLRQGQRLLAREVVNLVHGPGKGDDAEMVSDVLFGRNCSGITGDELVRVFREAGVLLECSRHSTLTEILIELAQCSKSEAKRRIKQGSIYLGPERTKVVDEVSSLDPYVIDGKVLILRFGKQKCFVLKLC</sequence>
<dbReference type="InterPro" id="IPR001412">
    <property type="entry name" value="aa-tRNA-synth_I_CS"/>
</dbReference>
<gene>
    <name evidence="15" type="ORF">LAFE_0G14906G</name>
</gene>
<evidence type="ECO:0000256" key="13">
    <source>
        <dbReference type="ARBA" id="ARBA00048248"/>
    </source>
</evidence>
<keyword evidence="11 14" id="KW-0030">Aminoacyl-tRNA synthetase</keyword>
<dbReference type="InterPro" id="IPR002305">
    <property type="entry name" value="aa-tRNA-synth_Ic"/>
</dbReference>
<protein>
    <recommendedName>
        <fullName evidence="4 14">Tyrosine--tRNA ligase</fullName>
        <ecNumber evidence="4 14">6.1.1.1</ecNumber>
    </recommendedName>
    <alternativeName>
        <fullName evidence="12 14">Tyrosyl-tRNA synthetase</fullName>
    </alternativeName>
</protein>
<dbReference type="EC" id="6.1.1.1" evidence="4 14"/>
<comment type="subcellular location">
    <subcellularLocation>
        <location evidence="2">Mitochondrion</location>
    </subcellularLocation>
</comment>
<reference evidence="15 16" key="1">
    <citation type="submission" date="2016-03" db="EMBL/GenBank/DDBJ databases">
        <authorList>
            <person name="Devillers H."/>
        </authorList>
    </citation>
    <scope>NUCLEOTIDE SEQUENCE [LARGE SCALE GENOMIC DNA]</scope>
    <source>
        <strain evidence="15">CBS 6772</strain>
    </source>
</reference>
<evidence type="ECO:0000313" key="15">
    <source>
        <dbReference type="EMBL" id="SCW03639.1"/>
    </source>
</evidence>
<dbReference type="FunFam" id="3.40.50.620:FF:000158">
    <property type="entry name" value="Tyrosine--tRNA ligase"/>
    <property type="match status" value="1"/>
</dbReference>
<evidence type="ECO:0000256" key="2">
    <source>
        <dbReference type="ARBA" id="ARBA00004173"/>
    </source>
</evidence>
<dbReference type="SUPFAM" id="SSF55174">
    <property type="entry name" value="Alpha-L RNA-binding motif"/>
    <property type="match status" value="1"/>
</dbReference>
<organism evidence="15 16">
    <name type="scientific">Lachancea fermentati</name>
    <name type="common">Zygosaccharomyces fermentati</name>
    <dbReference type="NCBI Taxonomy" id="4955"/>
    <lineage>
        <taxon>Eukaryota</taxon>
        <taxon>Fungi</taxon>
        <taxon>Dikarya</taxon>
        <taxon>Ascomycota</taxon>
        <taxon>Saccharomycotina</taxon>
        <taxon>Saccharomycetes</taxon>
        <taxon>Saccharomycetales</taxon>
        <taxon>Saccharomycetaceae</taxon>
        <taxon>Lachancea</taxon>
    </lineage>
</organism>
<keyword evidence="5 14" id="KW-0436">Ligase</keyword>
<dbReference type="GO" id="GO:0006437">
    <property type="term" value="P:tyrosyl-tRNA aminoacylation"/>
    <property type="evidence" value="ECO:0007669"/>
    <property type="project" value="InterPro"/>
</dbReference>
<dbReference type="PANTHER" id="PTHR11766">
    <property type="entry name" value="TYROSYL-TRNA SYNTHETASE"/>
    <property type="match status" value="1"/>
</dbReference>
<dbReference type="InterPro" id="IPR024088">
    <property type="entry name" value="Tyr-tRNA-ligase_bac-type"/>
</dbReference>
<dbReference type="InterPro" id="IPR036986">
    <property type="entry name" value="S4_RNA-bd_sf"/>
</dbReference>
<dbReference type="CDD" id="cd00805">
    <property type="entry name" value="TyrRS_core"/>
    <property type="match status" value="1"/>
</dbReference>
<dbReference type="Proteomes" id="UP000190831">
    <property type="component" value="Chromosome G"/>
</dbReference>
<evidence type="ECO:0000256" key="5">
    <source>
        <dbReference type="ARBA" id="ARBA00022598"/>
    </source>
</evidence>
<dbReference type="EMBL" id="LT598486">
    <property type="protein sequence ID" value="SCW03639.1"/>
    <property type="molecule type" value="Genomic_DNA"/>
</dbReference>
<dbReference type="STRING" id="4955.A0A1G4MIB3"/>
<evidence type="ECO:0000256" key="10">
    <source>
        <dbReference type="ARBA" id="ARBA00023128"/>
    </source>
</evidence>
<dbReference type="Gene3D" id="3.40.50.620">
    <property type="entry name" value="HUPs"/>
    <property type="match status" value="1"/>
</dbReference>
<dbReference type="PANTHER" id="PTHR11766:SF0">
    <property type="entry name" value="TYROSINE--TRNA LIGASE, MITOCHONDRIAL"/>
    <property type="match status" value="1"/>
</dbReference>
<keyword evidence="7 14" id="KW-0067">ATP-binding</keyword>
<dbReference type="PRINTS" id="PR01040">
    <property type="entry name" value="TRNASYNTHTYR"/>
</dbReference>
<dbReference type="OMA" id="YMMAKDS"/>
<evidence type="ECO:0000256" key="12">
    <source>
        <dbReference type="ARBA" id="ARBA00033323"/>
    </source>
</evidence>
<keyword evidence="9" id="KW-0809">Transit peptide</keyword>
<dbReference type="Pfam" id="PF00579">
    <property type="entry name" value="tRNA-synt_1b"/>
    <property type="match status" value="1"/>
</dbReference>
<dbReference type="Gene3D" id="1.10.240.10">
    <property type="entry name" value="Tyrosyl-Transfer RNA Synthetase"/>
    <property type="match status" value="1"/>
</dbReference>
<dbReference type="HAMAP" id="MF_02006">
    <property type="entry name" value="Tyr_tRNA_synth_type1"/>
    <property type="match status" value="1"/>
</dbReference>
<evidence type="ECO:0000256" key="11">
    <source>
        <dbReference type="ARBA" id="ARBA00023146"/>
    </source>
</evidence>
<dbReference type="PROSITE" id="PS00178">
    <property type="entry name" value="AA_TRNA_LIGASE_I"/>
    <property type="match status" value="1"/>
</dbReference>
<dbReference type="SUPFAM" id="SSF52374">
    <property type="entry name" value="Nucleotidylyl transferase"/>
    <property type="match status" value="1"/>
</dbReference>
<dbReference type="Gene3D" id="3.10.290.10">
    <property type="entry name" value="RNA-binding S4 domain"/>
    <property type="match status" value="1"/>
</dbReference>
<evidence type="ECO:0000256" key="8">
    <source>
        <dbReference type="ARBA" id="ARBA00022917"/>
    </source>
</evidence>
<dbReference type="OrthoDB" id="337870at2759"/>
<dbReference type="NCBIfam" id="TIGR00234">
    <property type="entry name" value="tyrS"/>
    <property type="match status" value="1"/>
</dbReference>
<evidence type="ECO:0000256" key="1">
    <source>
        <dbReference type="ARBA" id="ARBA00002025"/>
    </source>
</evidence>
<keyword evidence="16" id="KW-1185">Reference proteome</keyword>
<evidence type="ECO:0000256" key="3">
    <source>
        <dbReference type="ARBA" id="ARBA00005594"/>
    </source>
</evidence>
<evidence type="ECO:0000256" key="4">
    <source>
        <dbReference type="ARBA" id="ARBA00013160"/>
    </source>
</evidence>
<evidence type="ECO:0000256" key="9">
    <source>
        <dbReference type="ARBA" id="ARBA00022946"/>
    </source>
</evidence>
<evidence type="ECO:0000256" key="14">
    <source>
        <dbReference type="RuleBase" id="RU361234"/>
    </source>
</evidence>
<dbReference type="GO" id="GO:0003723">
    <property type="term" value="F:RNA binding"/>
    <property type="evidence" value="ECO:0007669"/>
    <property type="project" value="InterPro"/>
</dbReference>
<comment type="similarity">
    <text evidence="3 14">Belongs to the class-I aminoacyl-tRNA synthetase family.</text>
</comment>
<comment type="function">
    <text evidence="1">Catalyzes the attachment of tyrosine to tRNA(Tyr) in a two-step reaction: tyrosine is first activated by ATP to form Tyr-AMP and then transferred to the acceptor end of tRNA(Tyr).</text>
</comment>
<dbReference type="FunFam" id="1.10.240.10:FF:000001">
    <property type="entry name" value="Tyrosine--tRNA ligase"/>
    <property type="match status" value="1"/>
</dbReference>
<comment type="catalytic activity">
    <reaction evidence="13 14">
        <text>tRNA(Tyr) + L-tyrosine + ATP = L-tyrosyl-tRNA(Tyr) + AMP + diphosphate + H(+)</text>
        <dbReference type="Rhea" id="RHEA:10220"/>
        <dbReference type="Rhea" id="RHEA-COMP:9706"/>
        <dbReference type="Rhea" id="RHEA-COMP:9707"/>
        <dbReference type="ChEBI" id="CHEBI:15378"/>
        <dbReference type="ChEBI" id="CHEBI:30616"/>
        <dbReference type="ChEBI" id="CHEBI:33019"/>
        <dbReference type="ChEBI" id="CHEBI:58315"/>
        <dbReference type="ChEBI" id="CHEBI:78442"/>
        <dbReference type="ChEBI" id="CHEBI:78536"/>
        <dbReference type="ChEBI" id="CHEBI:456215"/>
        <dbReference type="EC" id="6.1.1.1"/>
    </reaction>
</comment>